<feature type="region of interest" description="Disordered" evidence="2">
    <location>
        <begin position="234"/>
        <end position="479"/>
    </location>
</feature>
<dbReference type="InterPro" id="IPR036910">
    <property type="entry name" value="HMG_box_dom_sf"/>
</dbReference>
<feature type="compositionally biased region" description="Acidic residues" evidence="2">
    <location>
        <begin position="256"/>
        <end position="281"/>
    </location>
</feature>
<feature type="region of interest" description="Disordered" evidence="2">
    <location>
        <begin position="1"/>
        <end position="28"/>
    </location>
</feature>
<dbReference type="GO" id="GO:0005634">
    <property type="term" value="C:nucleus"/>
    <property type="evidence" value="ECO:0007669"/>
    <property type="project" value="UniProtKB-UniRule"/>
</dbReference>
<evidence type="ECO:0000313" key="5">
    <source>
        <dbReference type="Proteomes" id="UP000267821"/>
    </source>
</evidence>
<feature type="compositionally biased region" description="Low complexity" evidence="2">
    <location>
        <begin position="8"/>
        <end position="21"/>
    </location>
</feature>
<feature type="compositionally biased region" description="Gly residues" evidence="2">
    <location>
        <begin position="430"/>
        <end position="447"/>
    </location>
</feature>
<dbReference type="Gene3D" id="1.10.30.10">
    <property type="entry name" value="High mobility group box domain"/>
    <property type="match status" value="1"/>
</dbReference>
<accession>A0A3N4LVN2</accession>
<feature type="DNA-binding region" description="HMG box" evidence="1">
    <location>
        <begin position="158"/>
        <end position="227"/>
    </location>
</feature>
<feature type="region of interest" description="Disordered" evidence="2">
    <location>
        <begin position="121"/>
        <end position="159"/>
    </location>
</feature>
<keyword evidence="5" id="KW-1185">Reference proteome</keyword>
<dbReference type="OrthoDB" id="5550281at2759"/>
<dbReference type="AlphaFoldDB" id="A0A3N4LVN2"/>
<gene>
    <name evidence="4" type="ORF">L211DRAFT_867250</name>
</gene>
<organism evidence="4 5">
    <name type="scientific">Terfezia boudieri ATCC MYA-4762</name>
    <dbReference type="NCBI Taxonomy" id="1051890"/>
    <lineage>
        <taxon>Eukaryota</taxon>
        <taxon>Fungi</taxon>
        <taxon>Dikarya</taxon>
        <taxon>Ascomycota</taxon>
        <taxon>Pezizomycotina</taxon>
        <taxon>Pezizomycetes</taxon>
        <taxon>Pezizales</taxon>
        <taxon>Pezizaceae</taxon>
        <taxon>Terfezia</taxon>
    </lineage>
</organism>
<feature type="compositionally biased region" description="Low complexity" evidence="2">
    <location>
        <begin position="386"/>
        <end position="408"/>
    </location>
</feature>
<dbReference type="EMBL" id="ML121538">
    <property type="protein sequence ID" value="RPB25252.1"/>
    <property type="molecule type" value="Genomic_DNA"/>
</dbReference>
<feature type="compositionally biased region" description="Acidic residues" evidence="2">
    <location>
        <begin position="124"/>
        <end position="133"/>
    </location>
</feature>
<dbReference type="SUPFAM" id="SSF47095">
    <property type="entry name" value="HMG-box"/>
    <property type="match status" value="1"/>
</dbReference>
<keyword evidence="1" id="KW-0539">Nucleus</keyword>
<dbReference type="InterPro" id="IPR009071">
    <property type="entry name" value="HMG_box_dom"/>
</dbReference>
<dbReference type="Pfam" id="PF00505">
    <property type="entry name" value="HMG_box"/>
    <property type="match status" value="1"/>
</dbReference>
<feature type="compositionally biased region" description="Low complexity" evidence="2">
    <location>
        <begin position="332"/>
        <end position="366"/>
    </location>
</feature>
<reference evidence="4 5" key="1">
    <citation type="journal article" date="2018" name="Nat. Ecol. Evol.">
        <title>Pezizomycetes genomes reveal the molecular basis of ectomycorrhizal truffle lifestyle.</title>
        <authorList>
            <person name="Murat C."/>
            <person name="Payen T."/>
            <person name="Noel B."/>
            <person name="Kuo A."/>
            <person name="Morin E."/>
            <person name="Chen J."/>
            <person name="Kohler A."/>
            <person name="Krizsan K."/>
            <person name="Balestrini R."/>
            <person name="Da Silva C."/>
            <person name="Montanini B."/>
            <person name="Hainaut M."/>
            <person name="Levati E."/>
            <person name="Barry K.W."/>
            <person name="Belfiori B."/>
            <person name="Cichocki N."/>
            <person name="Clum A."/>
            <person name="Dockter R.B."/>
            <person name="Fauchery L."/>
            <person name="Guy J."/>
            <person name="Iotti M."/>
            <person name="Le Tacon F."/>
            <person name="Lindquist E.A."/>
            <person name="Lipzen A."/>
            <person name="Malagnac F."/>
            <person name="Mello A."/>
            <person name="Molinier V."/>
            <person name="Miyauchi S."/>
            <person name="Poulain J."/>
            <person name="Riccioni C."/>
            <person name="Rubini A."/>
            <person name="Sitrit Y."/>
            <person name="Splivallo R."/>
            <person name="Traeger S."/>
            <person name="Wang M."/>
            <person name="Zifcakova L."/>
            <person name="Wipf D."/>
            <person name="Zambonelli A."/>
            <person name="Paolocci F."/>
            <person name="Nowrousian M."/>
            <person name="Ottonello S."/>
            <person name="Baldrian P."/>
            <person name="Spatafora J.W."/>
            <person name="Henrissat B."/>
            <person name="Nagy L.G."/>
            <person name="Aury J.M."/>
            <person name="Wincker P."/>
            <person name="Grigoriev I.V."/>
            <person name="Bonfante P."/>
            <person name="Martin F.M."/>
        </authorList>
    </citation>
    <scope>NUCLEOTIDE SEQUENCE [LARGE SCALE GENOMIC DNA]</scope>
    <source>
        <strain evidence="4 5">ATCC MYA-4762</strain>
    </source>
</reference>
<proteinExistence type="predicted"/>
<dbReference type="STRING" id="1051890.A0A3N4LVN2"/>
<evidence type="ECO:0000256" key="1">
    <source>
        <dbReference type="PROSITE-ProRule" id="PRU00267"/>
    </source>
</evidence>
<feature type="compositionally biased region" description="Basic and acidic residues" evidence="2">
    <location>
        <begin position="146"/>
        <end position="159"/>
    </location>
</feature>
<feature type="domain" description="HMG box" evidence="3">
    <location>
        <begin position="158"/>
        <end position="227"/>
    </location>
</feature>
<evidence type="ECO:0000259" key="3">
    <source>
        <dbReference type="PROSITE" id="PS50118"/>
    </source>
</evidence>
<dbReference type="PROSITE" id="PS50118">
    <property type="entry name" value="HMG_BOX_2"/>
    <property type="match status" value="1"/>
</dbReference>
<feature type="compositionally biased region" description="Basic residues" evidence="2">
    <location>
        <begin position="466"/>
        <end position="479"/>
    </location>
</feature>
<dbReference type="InParanoid" id="A0A3N4LVN2"/>
<dbReference type="CDD" id="cd00084">
    <property type="entry name" value="HMG-box_SF"/>
    <property type="match status" value="1"/>
</dbReference>
<keyword evidence="1" id="KW-0238">DNA-binding</keyword>
<sequence>MPPRKDPAANASSSMNVAAANGPGSGTLTRETLEELENKRDAFVEAMNTLSYAAKTAARTGYDYFNVLASASASAAPSLLPPDLTPHVHANGFIPINYNAHVRATSAAPADTRARPAAMLPTAVEEDGEEPADDGTAKKKRKRGPAKKDKKDMDPDAPKKPISAYFQFVAVARPIIKQDMGEGISAKEVMTEAASRWGALPVEEKQVWHAQHHQQMVKWYIDTNAYRASKGLPLESVPKDYQPGANPTNVPPAAPGEDEEEEPTSTPDEADEDEDEDEEESPTTPPPAKKARVTPKQNGAAAAAAAATDSTPTTTTAPVPKKRGRPPKDRSATSTNAPAPAPATPTTTTAASTTTTAQADQPATPDTAKRTRAPSIKAKEAKELALAKAPTTRSPSKNTNTNTPTTNTAGADAAEKQVQDEAEGSITVMGSGGGGGAGAGTGVGAGAGLNMRSMETVGSMKEKRERRERKKRRGKGEEE</sequence>
<dbReference type="GO" id="GO:0003677">
    <property type="term" value="F:DNA binding"/>
    <property type="evidence" value="ECO:0007669"/>
    <property type="project" value="UniProtKB-UniRule"/>
</dbReference>
<dbReference type="Proteomes" id="UP000267821">
    <property type="component" value="Unassembled WGS sequence"/>
</dbReference>
<feature type="compositionally biased region" description="Low complexity" evidence="2">
    <location>
        <begin position="300"/>
        <end position="317"/>
    </location>
</feature>
<evidence type="ECO:0000313" key="4">
    <source>
        <dbReference type="EMBL" id="RPB25252.1"/>
    </source>
</evidence>
<protein>
    <recommendedName>
        <fullName evidence="3">HMG box domain-containing protein</fullName>
    </recommendedName>
</protein>
<evidence type="ECO:0000256" key="2">
    <source>
        <dbReference type="SAM" id="MobiDB-lite"/>
    </source>
</evidence>
<name>A0A3N4LVN2_9PEZI</name>